<sequence length="566" mass="60641">MSDRPALSVRDLAVTFRTARGPVSAVRDVSFDMAPGEVLGLVGESGSGKSTIGLAALALHDPARTRVQGAVRLGGDGLDLVGASESALKKVRGARVAMVFQDALDALSPYHTIGAQIAEAYRVHHPRAGRGEAKERAAAMLERVGIPAARASDHPHHLSGGMRQRVVIAMALINDPAVLIADEPTTALDARVQHQVLDLIGELRSEAGTAMLLITHDVGVVARTCDRMLVMRDGEALEEGPTERLLTSPAHPYTKALIGAAPTLDTVPGSRLPTVDAPEPRQRTEARLRAAPAPGVLAEVRDLRVDHPGRRRARPHPAVKGVSLHVAHGETLGLVGESGSGKSTIARALTGLRRPTSGEVRFDGRDVSGAATDTRLRRELSRDVQLVFQDPYASLNPRHTVEQIVTTPLRIHTDLDRSERGRRAAELLEQVGLSPSHLSRHPHEFSGGQRQRIGIARALAVRPRLVIADEPVSALDVSVQAQVLNLLMDLREELGLSLLFISHDLAVVRHFCDRIAVLKKGELVEVGPRDAVFDSPAAPYTRELLAAFPHHLPPGGGRPQHVAPVG</sequence>
<feature type="compositionally biased region" description="Basic and acidic residues" evidence="5">
    <location>
        <begin position="278"/>
        <end position="288"/>
    </location>
</feature>
<dbReference type="AlphaFoldDB" id="A0A7W7U958"/>
<name>A0A7W7U958_9ACTN</name>
<dbReference type="Pfam" id="PF00005">
    <property type="entry name" value="ABC_tran"/>
    <property type="match status" value="2"/>
</dbReference>
<dbReference type="InterPro" id="IPR013563">
    <property type="entry name" value="Oligopep_ABC_C"/>
</dbReference>
<evidence type="ECO:0000256" key="3">
    <source>
        <dbReference type="ARBA" id="ARBA00022741"/>
    </source>
</evidence>
<dbReference type="NCBIfam" id="NF007739">
    <property type="entry name" value="PRK10419.1"/>
    <property type="match status" value="2"/>
</dbReference>
<accession>A0A7W7U958</accession>
<feature type="domain" description="ABC transporter" evidence="6">
    <location>
        <begin position="303"/>
        <end position="545"/>
    </location>
</feature>
<dbReference type="GO" id="GO:0005524">
    <property type="term" value="F:ATP binding"/>
    <property type="evidence" value="ECO:0007669"/>
    <property type="project" value="UniProtKB-KW"/>
</dbReference>
<dbReference type="InterPro" id="IPR017871">
    <property type="entry name" value="ABC_transporter-like_CS"/>
</dbReference>
<dbReference type="EMBL" id="JACHJY010000019">
    <property type="protein sequence ID" value="MBB4987291.1"/>
    <property type="molecule type" value="Genomic_DNA"/>
</dbReference>
<dbReference type="GO" id="GO:0055085">
    <property type="term" value="P:transmembrane transport"/>
    <property type="evidence" value="ECO:0007669"/>
    <property type="project" value="UniProtKB-ARBA"/>
</dbReference>
<evidence type="ECO:0000256" key="5">
    <source>
        <dbReference type="SAM" id="MobiDB-lite"/>
    </source>
</evidence>
<protein>
    <submittedName>
        <fullName evidence="7">Peptide/nickel transport system ATP-binding protein</fullName>
    </submittedName>
</protein>
<evidence type="ECO:0000313" key="7">
    <source>
        <dbReference type="EMBL" id="MBB4987291.1"/>
    </source>
</evidence>
<evidence type="ECO:0000256" key="1">
    <source>
        <dbReference type="ARBA" id="ARBA00005417"/>
    </source>
</evidence>
<dbReference type="Pfam" id="PF08352">
    <property type="entry name" value="oligo_HPY"/>
    <property type="match status" value="2"/>
</dbReference>
<evidence type="ECO:0000256" key="2">
    <source>
        <dbReference type="ARBA" id="ARBA00022448"/>
    </source>
</evidence>
<keyword evidence="2" id="KW-0813">Transport</keyword>
<dbReference type="Gene3D" id="3.40.50.300">
    <property type="entry name" value="P-loop containing nucleotide triphosphate hydrolases"/>
    <property type="match status" value="2"/>
</dbReference>
<dbReference type="PANTHER" id="PTHR43776:SF7">
    <property type="entry name" value="D,D-DIPEPTIDE TRANSPORT ATP-BINDING PROTEIN DDPF-RELATED"/>
    <property type="match status" value="1"/>
</dbReference>
<dbReference type="InterPro" id="IPR003439">
    <property type="entry name" value="ABC_transporter-like_ATP-bd"/>
</dbReference>
<dbReference type="NCBIfam" id="NF008453">
    <property type="entry name" value="PRK11308.1"/>
    <property type="match status" value="2"/>
</dbReference>
<dbReference type="Proteomes" id="UP000582643">
    <property type="component" value="Unassembled WGS sequence"/>
</dbReference>
<evidence type="ECO:0000256" key="4">
    <source>
        <dbReference type="ARBA" id="ARBA00022840"/>
    </source>
</evidence>
<evidence type="ECO:0000313" key="8">
    <source>
        <dbReference type="Proteomes" id="UP000582643"/>
    </source>
</evidence>
<feature type="domain" description="ABC transporter" evidence="6">
    <location>
        <begin position="9"/>
        <end position="258"/>
    </location>
</feature>
<dbReference type="FunFam" id="3.40.50.300:FF:000016">
    <property type="entry name" value="Oligopeptide ABC transporter ATP-binding component"/>
    <property type="match status" value="2"/>
</dbReference>
<comment type="similarity">
    <text evidence="1">Belongs to the ABC transporter superfamily.</text>
</comment>
<dbReference type="SUPFAM" id="SSF52540">
    <property type="entry name" value="P-loop containing nucleoside triphosphate hydrolases"/>
    <property type="match status" value="2"/>
</dbReference>
<dbReference type="PANTHER" id="PTHR43776">
    <property type="entry name" value="TRANSPORT ATP-BINDING PROTEIN"/>
    <property type="match status" value="1"/>
</dbReference>
<dbReference type="PROSITE" id="PS50893">
    <property type="entry name" value="ABC_TRANSPORTER_2"/>
    <property type="match status" value="2"/>
</dbReference>
<dbReference type="InterPro" id="IPR027417">
    <property type="entry name" value="P-loop_NTPase"/>
</dbReference>
<dbReference type="RefSeq" id="WP_184933172.1">
    <property type="nucleotide sequence ID" value="NZ_JACHJY010000019.1"/>
</dbReference>
<proteinExistence type="inferred from homology"/>
<feature type="region of interest" description="Disordered" evidence="5">
    <location>
        <begin position="264"/>
        <end position="288"/>
    </location>
</feature>
<dbReference type="InterPro" id="IPR003593">
    <property type="entry name" value="AAA+_ATPase"/>
</dbReference>
<dbReference type="GO" id="GO:0016887">
    <property type="term" value="F:ATP hydrolysis activity"/>
    <property type="evidence" value="ECO:0007669"/>
    <property type="project" value="InterPro"/>
</dbReference>
<keyword evidence="3" id="KW-0547">Nucleotide-binding</keyword>
<gene>
    <name evidence="7" type="ORF">GGE06_008263</name>
</gene>
<dbReference type="SMART" id="SM00382">
    <property type="entry name" value="AAA"/>
    <property type="match status" value="2"/>
</dbReference>
<dbReference type="CDD" id="cd03257">
    <property type="entry name" value="ABC_NikE_OppD_transporters"/>
    <property type="match status" value="2"/>
</dbReference>
<dbReference type="InterPro" id="IPR050319">
    <property type="entry name" value="ABC_transp_ATP-bind"/>
</dbReference>
<organism evidence="7 8">
    <name type="scientific">Streptomyces nymphaeiformis</name>
    <dbReference type="NCBI Taxonomy" id="2663842"/>
    <lineage>
        <taxon>Bacteria</taxon>
        <taxon>Bacillati</taxon>
        <taxon>Actinomycetota</taxon>
        <taxon>Actinomycetes</taxon>
        <taxon>Kitasatosporales</taxon>
        <taxon>Streptomycetaceae</taxon>
        <taxon>Streptomyces</taxon>
    </lineage>
</organism>
<keyword evidence="4 7" id="KW-0067">ATP-binding</keyword>
<dbReference type="PROSITE" id="PS00211">
    <property type="entry name" value="ABC_TRANSPORTER_1"/>
    <property type="match status" value="2"/>
</dbReference>
<evidence type="ECO:0000259" key="6">
    <source>
        <dbReference type="PROSITE" id="PS50893"/>
    </source>
</evidence>
<keyword evidence="8" id="KW-1185">Reference proteome</keyword>
<reference evidence="7 8" key="1">
    <citation type="submission" date="2020-08" db="EMBL/GenBank/DDBJ databases">
        <title>Genomic Encyclopedia of Type Strains, Phase III (KMG-III): the genomes of soil and plant-associated and newly described type strains.</title>
        <authorList>
            <person name="Whitman W."/>
        </authorList>
    </citation>
    <scope>NUCLEOTIDE SEQUENCE [LARGE SCALE GENOMIC DNA]</scope>
    <source>
        <strain evidence="7 8">SFB5A</strain>
    </source>
</reference>
<dbReference type="GO" id="GO:0015833">
    <property type="term" value="P:peptide transport"/>
    <property type="evidence" value="ECO:0007669"/>
    <property type="project" value="InterPro"/>
</dbReference>
<comment type="caution">
    <text evidence="7">The sequence shown here is derived from an EMBL/GenBank/DDBJ whole genome shotgun (WGS) entry which is preliminary data.</text>
</comment>